<name>A0ABT2BF32_9ACTN</name>
<keyword evidence="2" id="KW-1185">Reference proteome</keyword>
<gene>
    <name evidence="1" type="ORF">NX794_35860</name>
</gene>
<reference evidence="1 2" key="1">
    <citation type="submission" date="2022-08" db="EMBL/GenBank/DDBJ databases">
        <authorList>
            <person name="Somphong A."/>
            <person name="Phongsopitanun W."/>
        </authorList>
    </citation>
    <scope>NUCLEOTIDE SEQUENCE [LARGE SCALE GENOMIC DNA]</scope>
    <source>
        <strain evidence="1 2">LP11</strain>
    </source>
</reference>
<feature type="non-terminal residue" evidence="1">
    <location>
        <position position="1"/>
    </location>
</feature>
<dbReference type="Proteomes" id="UP001205612">
    <property type="component" value="Unassembled WGS sequence"/>
</dbReference>
<organism evidence="1 2">
    <name type="scientific">Streptomyces pyxinicus</name>
    <dbReference type="NCBI Taxonomy" id="2970331"/>
    <lineage>
        <taxon>Bacteria</taxon>
        <taxon>Bacillati</taxon>
        <taxon>Actinomycetota</taxon>
        <taxon>Actinomycetes</taxon>
        <taxon>Kitasatosporales</taxon>
        <taxon>Streptomycetaceae</taxon>
        <taxon>Streptomyces</taxon>
    </lineage>
</organism>
<evidence type="ECO:0000313" key="1">
    <source>
        <dbReference type="EMBL" id="MCS0606543.1"/>
    </source>
</evidence>
<dbReference type="InterPro" id="IPR036271">
    <property type="entry name" value="Tet_transcr_reg_TetR-rel_C_sf"/>
</dbReference>
<dbReference type="Gene3D" id="1.10.357.10">
    <property type="entry name" value="Tetracycline Repressor, domain 2"/>
    <property type="match status" value="1"/>
</dbReference>
<dbReference type="EMBL" id="JANUGP010000088">
    <property type="protein sequence ID" value="MCS0606543.1"/>
    <property type="molecule type" value="Genomic_DNA"/>
</dbReference>
<dbReference type="SUPFAM" id="SSF48498">
    <property type="entry name" value="Tetracyclin repressor-like, C-terminal domain"/>
    <property type="match status" value="1"/>
</dbReference>
<protein>
    <submittedName>
        <fullName evidence="1">TetR/AcrR family transcriptional regulator</fullName>
    </submittedName>
</protein>
<sequence length="73" mass="8459">YIGWIDLLTTLFQEARQAGQLTPDTTPQAAARITVASFYGMQHLSDVLHHRTDLTERWHELRHITLRALLPQH</sequence>
<evidence type="ECO:0000313" key="2">
    <source>
        <dbReference type="Proteomes" id="UP001205612"/>
    </source>
</evidence>
<proteinExistence type="predicted"/>
<comment type="caution">
    <text evidence="1">The sequence shown here is derived from an EMBL/GenBank/DDBJ whole genome shotgun (WGS) entry which is preliminary data.</text>
</comment>
<accession>A0ABT2BF32</accession>